<evidence type="ECO:0000256" key="5">
    <source>
        <dbReference type="SAM" id="MobiDB-lite"/>
    </source>
</evidence>
<sequence length="708" mass="78845">MEYMIEENLDLGFGDYDDENSDETMFEWWNSLGFGGFVGLSGRVLPFPFPPFPHFPPFPTPPAAFKRAAASCRQLLPTLPSIPNLPALPFLPTISHLPNLPTLFSIPYIPNLPTFPLPSIPAIQTFLYIPNIPTMPFPLPDFTALNIYDILGYSDSVNSSPASSTASTPNLLFLQFHYPNLPILRRSCDASFESTYFESPNVKNDIKELIKQTLVVIRSLVNNDQEPPSSLLKLNMIADKEKGWLLVVKSLVEAVPDEDPLGPAVITLFLDESPLPTREAVGRLLFSFSLNTPECSSQPSFWHRNACIVLGSLAEKLAGASSVSMCTPSVLQYLIKNLNPSYPRQVILFSLIALEKFAQTTENRHIITKALENGGVHPLEDLEQILYDTSLSNDWLAQQVGFCAQWSLDNIFVRPGRVYSYKRTDVSSINAMLNHEDVSEYLKISPDGLEARCDVSSFESVRCTFEVNEGIWYYEATVLTPGVMQIGFATKRSRFLNHEGYGIGDDENSVAYDGCRQLLWHNAHSSRHDHQPWKAGDVVGCLLNLPKSQVIFYLNGKPLTRPHTAFLLNRCSVDGIFAAASFMSFQHCRFNFGNSSFAFPPKGLSFRTFNEAGVKLTDSQKTILPRRCRLEMIQKVAIPDDYCNICYANPADTTLIPCSHGDLCSTCALQLESCPICRSAIFQRNSIPKSSSTQSAPNFGSNDIHTTV</sequence>
<reference evidence="9" key="1">
    <citation type="submission" date="2024-02" db="UniProtKB">
        <authorList>
            <consortium name="WormBaseParasite"/>
        </authorList>
    </citation>
    <scope>IDENTIFICATION</scope>
</reference>
<evidence type="ECO:0000256" key="3">
    <source>
        <dbReference type="ARBA" id="ARBA00022833"/>
    </source>
</evidence>
<evidence type="ECO:0000259" key="7">
    <source>
        <dbReference type="PROSITE" id="PS50188"/>
    </source>
</evidence>
<organism evidence="8 9">
    <name type="scientific">Mesorhabditis belari</name>
    <dbReference type="NCBI Taxonomy" id="2138241"/>
    <lineage>
        <taxon>Eukaryota</taxon>
        <taxon>Metazoa</taxon>
        <taxon>Ecdysozoa</taxon>
        <taxon>Nematoda</taxon>
        <taxon>Chromadorea</taxon>
        <taxon>Rhabditida</taxon>
        <taxon>Rhabditina</taxon>
        <taxon>Rhabditomorpha</taxon>
        <taxon>Rhabditoidea</taxon>
        <taxon>Rhabditidae</taxon>
        <taxon>Mesorhabditinae</taxon>
        <taxon>Mesorhabditis</taxon>
    </lineage>
</organism>
<dbReference type="AlphaFoldDB" id="A0AAF3J298"/>
<dbReference type="WBParaSite" id="MBELARI_LOCUS11714.2">
    <property type="protein sequence ID" value="MBELARI_LOCUS11714.2"/>
    <property type="gene ID" value="MBELARI_LOCUS11714"/>
</dbReference>
<dbReference type="Pfam" id="PF00622">
    <property type="entry name" value="SPRY"/>
    <property type="match status" value="1"/>
</dbReference>
<keyword evidence="2 4" id="KW-0863">Zinc-finger</keyword>
<feature type="domain" description="RING-type" evidence="6">
    <location>
        <begin position="643"/>
        <end position="678"/>
    </location>
</feature>
<name>A0AAF3J298_9BILA</name>
<dbReference type="GO" id="GO:0051603">
    <property type="term" value="P:proteolysis involved in protein catabolic process"/>
    <property type="evidence" value="ECO:0007669"/>
    <property type="project" value="TreeGrafter"/>
</dbReference>
<dbReference type="Gene3D" id="2.60.120.920">
    <property type="match status" value="1"/>
</dbReference>
<feature type="region of interest" description="Disordered" evidence="5">
    <location>
        <begin position="688"/>
        <end position="708"/>
    </location>
</feature>
<dbReference type="InterPro" id="IPR035774">
    <property type="entry name" value="SPRY_RSPRY1"/>
</dbReference>
<evidence type="ECO:0000313" key="9">
    <source>
        <dbReference type="WBParaSite" id="MBELARI_LOCUS11714.2"/>
    </source>
</evidence>
<dbReference type="PROSITE" id="PS50089">
    <property type="entry name" value="ZF_RING_2"/>
    <property type="match status" value="1"/>
</dbReference>
<evidence type="ECO:0000259" key="6">
    <source>
        <dbReference type="PROSITE" id="PS50089"/>
    </source>
</evidence>
<evidence type="ECO:0000256" key="2">
    <source>
        <dbReference type="ARBA" id="ARBA00022771"/>
    </source>
</evidence>
<keyword evidence="1" id="KW-0479">Metal-binding</keyword>
<keyword evidence="8" id="KW-1185">Reference proteome</keyword>
<dbReference type="SMART" id="SM00184">
    <property type="entry name" value="RING"/>
    <property type="match status" value="1"/>
</dbReference>
<dbReference type="InterPro" id="IPR013083">
    <property type="entry name" value="Znf_RING/FYVE/PHD"/>
</dbReference>
<dbReference type="InterPro" id="IPR001841">
    <property type="entry name" value="Znf_RING"/>
</dbReference>
<dbReference type="InterPro" id="IPR045129">
    <property type="entry name" value="RNF123/RKP/RSPRY1"/>
</dbReference>
<dbReference type="SUPFAM" id="SSF49899">
    <property type="entry name" value="Concanavalin A-like lectins/glucanases"/>
    <property type="match status" value="1"/>
</dbReference>
<dbReference type="Pfam" id="PF13920">
    <property type="entry name" value="zf-C3HC4_3"/>
    <property type="match status" value="1"/>
</dbReference>
<evidence type="ECO:0000256" key="1">
    <source>
        <dbReference type="ARBA" id="ARBA00022723"/>
    </source>
</evidence>
<evidence type="ECO:0000256" key="4">
    <source>
        <dbReference type="PROSITE-ProRule" id="PRU00175"/>
    </source>
</evidence>
<accession>A0AAF3J298</accession>
<keyword evidence="3" id="KW-0862">Zinc</keyword>
<dbReference type="InterPro" id="IPR003877">
    <property type="entry name" value="SPRY_dom"/>
</dbReference>
<dbReference type="SUPFAM" id="SSF57850">
    <property type="entry name" value="RING/U-box"/>
    <property type="match status" value="1"/>
</dbReference>
<dbReference type="InterPro" id="IPR001870">
    <property type="entry name" value="B30.2/SPRY"/>
</dbReference>
<dbReference type="Proteomes" id="UP000887575">
    <property type="component" value="Unassembled WGS sequence"/>
</dbReference>
<dbReference type="SMART" id="SM00449">
    <property type="entry name" value="SPRY"/>
    <property type="match status" value="1"/>
</dbReference>
<dbReference type="Gene3D" id="3.30.40.10">
    <property type="entry name" value="Zinc/RING finger domain, C3HC4 (zinc finger)"/>
    <property type="match status" value="1"/>
</dbReference>
<dbReference type="PROSITE" id="PS50188">
    <property type="entry name" value="B302_SPRY"/>
    <property type="match status" value="1"/>
</dbReference>
<evidence type="ECO:0000313" key="8">
    <source>
        <dbReference type="Proteomes" id="UP000887575"/>
    </source>
</evidence>
<dbReference type="GO" id="GO:0005737">
    <property type="term" value="C:cytoplasm"/>
    <property type="evidence" value="ECO:0007669"/>
    <property type="project" value="TreeGrafter"/>
</dbReference>
<dbReference type="CDD" id="cd12883">
    <property type="entry name" value="SPRY_RING"/>
    <property type="match status" value="1"/>
</dbReference>
<dbReference type="PANTHER" id="PTHR13363">
    <property type="entry name" value="RING FINGER AND SRY DOMAIN-CONTAINING"/>
    <property type="match status" value="1"/>
</dbReference>
<dbReference type="GO" id="GO:0008270">
    <property type="term" value="F:zinc ion binding"/>
    <property type="evidence" value="ECO:0007669"/>
    <property type="project" value="UniProtKB-KW"/>
</dbReference>
<protein>
    <submittedName>
        <fullName evidence="9">Uncharacterized protein</fullName>
    </submittedName>
</protein>
<dbReference type="GO" id="GO:0004842">
    <property type="term" value="F:ubiquitin-protein transferase activity"/>
    <property type="evidence" value="ECO:0007669"/>
    <property type="project" value="InterPro"/>
</dbReference>
<proteinExistence type="predicted"/>
<dbReference type="PANTHER" id="PTHR13363:SF6">
    <property type="entry name" value="RING FINGER AND SPRY DOMAIN-CONTAINING PROTEIN 1"/>
    <property type="match status" value="1"/>
</dbReference>
<dbReference type="CDD" id="cd16566">
    <property type="entry name" value="RING-HC_RSPRY1"/>
    <property type="match status" value="1"/>
</dbReference>
<dbReference type="InterPro" id="IPR013320">
    <property type="entry name" value="ConA-like_dom_sf"/>
</dbReference>
<dbReference type="InterPro" id="IPR043136">
    <property type="entry name" value="B30.2/SPRY_sf"/>
</dbReference>
<feature type="domain" description="B30.2/SPRY" evidence="7">
    <location>
        <begin position="411"/>
        <end position="597"/>
    </location>
</feature>